<comment type="caution">
    <text evidence="3">The sequence shown here is derived from an EMBL/GenBank/DDBJ whole genome shotgun (WGS) entry which is preliminary data.</text>
</comment>
<feature type="domain" description="AMP-binding enzyme C-terminal" evidence="2">
    <location>
        <begin position="430"/>
        <end position="507"/>
    </location>
</feature>
<dbReference type="InterPro" id="IPR025110">
    <property type="entry name" value="AMP-bd_C"/>
</dbReference>
<dbReference type="Pfam" id="PF00501">
    <property type="entry name" value="AMP-binding"/>
    <property type="match status" value="1"/>
</dbReference>
<protein>
    <submittedName>
        <fullName evidence="3">AMP-binding protein</fullName>
    </submittedName>
</protein>
<gene>
    <name evidence="3" type="ORF">OM076_00310</name>
</gene>
<dbReference type="InterPro" id="IPR045851">
    <property type="entry name" value="AMP-bd_C_sf"/>
</dbReference>
<dbReference type="PROSITE" id="PS00455">
    <property type="entry name" value="AMP_BINDING"/>
    <property type="match status" value="1"/>
</dbReference>
<evidence type="ECO:0000313" key="3">
    <source>
        <dbReference type="EMBL" id="MDA0158689.1"/>
    </source>
</evidence>
<evidence type="ECO:0000313" key="4">
    <source>
        <dbReference type="Proteomes" id="UP001149140"/>
    </source>
</evidence>
<keyword evidence="4" id="KW-1185">Reference proteome</keyword>
<dbReference type="InterPro" id="IPR020845">
    <property type="entry name" value="AMP-binding_CS"/>
</dbReference>
<dbReference type="InterPro" id="IPR042099">
    <property type="entry name" value="ANL_N_sf"/>
</dbReference>
<dbReference type="SUPFAM" id="SSF56801">
    <property type="entry name" value="Acetyl-CoA synthetase-like"/>
    <property type="match status" value="1"/>
</dbReference>
<accession>A0A9X3MLP5</accession>
<sequence length="523" mass="56618">MTVSTLEFQPEAERYYAEGYWQDGDLWSDFDARAREHASRVALVLEDRAVTYAELRRAAIALSHRLADADVGAGEVVILLGRHSIEAAVAMLGCLHRGVVLAPLPPMFNQTQMAALAEQTSARAIVTFGGDKEVAKCREVAGDRLPLLTVVPADVDKARALDDARMPRHADEVALVLHSSGTTSAPKGIAHSSNTLRYATRGVCSRWGLTGDDIYLTVVEFGFVGGLVFGYLPVLLQGATGVLLSRWDPEEALRLIEAHRCTYVLAMPTHATDMILAAEQTDRDLSSMRVLAGPGLTPERRMAMHQAFGTPPLGDYGLSEVPGHAAHAPDDPPAKIMRTEGRPYDGTEIRILGDDGEPVPAGNVGAVVVNGPSRFLGFLNNDDLTRTSLTSWGGYETGDLGLLDEDGHFVYVGRSKDIIRRGGVTIVPAEVEPVILRHPAVREVAIVPLPDERLGERACAAIIAREGFAAPTLAELQEFLDAEGVAKYTWPESVEVFEQFPRTPSLKVVKREVVELVLARVTA</sequence>
<dbReference type="InterPro" id="IPR000873">
    <property type="entry name" value="AMP-dep_synth/lig_dom"/>
</dbReference>
<evidence type="ECO:0000259" key="1">
    <source>
        <dbReference type="Pfam" id="PF00501"/>
    </source>
</evidence>
<proteinExistence type="predicted"/>
<name>A0A9X3MLP5_9ACTN</name>
<evidence type="ECO:0000259" key="2">
    <source>
        <dbReference type="Pfam" id="PF13193"/>
    </source>
</evidence>
<organism evidence="3 4">
    <name type="scientific">Solirubrobacter ginsenosidimutans</name>
    <dbReference type="NCBI Taxonomy" id="490573"/>
    <lineage>
        <taxon>Bacteria</taxon>
        <taxon>Bacillati</taxon>
        <taxon>Actinomycetota</taxon>
        <taxon>Thermoleophilia</taxon>
        <taxon>Solirubrobacterales</taxon>
        <taxon>Solirubrobacteraceae</taxon>
        <taxon>Solirubrobacter</taxon>
    </lineage>
</organism>
<dbReference type="RefSeq" id="WP_270037280.1">
    <property type="nucleotide sequence ID" value="NZ_JAPDOD010000001.1"/>
</dbReference>
<dbReference type="GO" id="GO:0031956">
    <property type="term" value="F:medium-chain fatty acid-CoA ligase activity"/>
    <property type="evidence" value="ECO:0007669"/>
    <property type="project" value="TreeGrafter"/>
</dbReference>
<feature type="domain" description="AMP-dependent synthetase/ligase" evidence="1">
    <location>
        <begin position="30"/>
        <end position="378"/>
    </location>
</feature>
<dbReference type="Gene3D" id="3.30.300.30">
    <property type="match status" value="1"/>
</dbReference>
<dbReference type="GO" id="GO:0006631">
    <property type="term" value="P:fatty acid metabolic process"/>
    <property type="evidence" value="ECO:0007669"/>
    <property type="project" value="TreeGrafter"/>
</dbReference>
<dbReference type="Proteomes" id="UP001149140">
    <property type="component" value="Unassembled WGS sequence"/>
</dbReference>
<dbReference type="Gene3D" id="3.40.50.12780">
    <property type="entry name" value="N-terminal domain of ligase-like"/>
    <property type="match status" value="1"/>
</dbReference>
<dbReference type="Pfam" id="PF13193">
    <property type="entry name" value="AMP-binding_C"/>
    <property type="match status" value="1"/>
</dbReference>
<dbReference type="AlphaFoldDB" id="A0A9X3MLP5"/>
<dbReference type="PANTHER" id="PTHR43201">
    <property type="entry name" value="ACYL-COA SYNTHETASE"/>
    <property type="match status" value="1"/>
</dbReference>
<dbReference type="PANTHER" id="PTHR43201:SF32">
    <property type="entry name" value="2-SUCCINYLBENZOATE--COA LIGASE, CHLOROPLASTIC_PEROXISOMAL"/>
    <property type="match status" value="1"/>
</dbReference>
<dbReference type="EMBL" id="JAPDOD010000001">
    <property type="protein sequence ID" value="MDA0158689.1"/>
    <property type="molecule type" value="Genomic_DNA"/>
</dbReference>
<reference evidence="3" key="1">
    <citation type="submission" date="2022-10" db="EMBL/GenBank/DDBJ databases">
        <title>The WGS of Solirubrobacter ginsenosidimutans DSM 21036.</title>
        <authorList>
            <person name="Jiang Z."/>
        </authorList>
    </citation>
    <scope>NUCLEOTIDE SEQUENCE</scope>
    <source>
        <strain evidence="3">DSM 21036</strain>
    </source>
</reference>